<comment type="cofactor">
    <cofactor evidence="4 5">
        <name>pyridoxal 5'-phosphate</name>
        <dbReference type="ChEBI" id="CHEBI:597326"/>
    </cofactor>
</comment>
<protein>
    <recommendedName>
        <fullName evidence="4 5">Kynureninase</fullName>
        <ecNumber evidence="4 5">3.7.1.3</ecNumber>
    </recommendedName>
    <alternativeName>
        <fullName evidence="4">Biosynthesis of nicotinic acid protein 5</fullName>
    </alternativeName>
    <alternativeName>
        <fullName evidence="4">L-kynurenine hydrolase</fullName>
    </alternativeName>
</protein>
<keyword evidence="1 4" id="KW-0662">Pyridine nucleotide biosynthesis</keyword>
<comment type="pathway">
    <text evidence="4 5">Amino-acid degradation; L-kynurenine degradation; L-alanine and anthranilate from L-kynurenine: step 1/1.</text>
</comment>
<feature type="binding site" evidence="4">
    <location>
        <position position="214"/>
    </location>
    <ligand>
        <name>pyridoxal 5'-phosphate</name>
        <dbReference type="ChEBI" id="CHEBI:597326"/>
    </ligand>
</feature>
<feature type="binding site" evidence="4">
    <location>
        <position position="246"/>
    </location>
    <ligand>
        <name>pyridoxal 5'-phosphate</name>
        <dbReference type="ChEBI" id="CHEBI:597326"/>
    </ligand>
</feature>
<comment type="pathway">
    <text evidence="4 5">Cofactor biosynthesis; NAD(+) biosynthesis; quinolinate from L-kynurenine: step 2/3.</text>
</comment>
<dbReference type="OrthoDB" id="5978656at2759"/>
<dbReference type="Gene3D" id="3.90.1150.10">
    <property type="entry name" value="Aspartate Aminotransferase, domain 1"/>
    <property type="match status" value="1"/>
</dbReference>
<dbReference type="InterPro" id="IPR015424">
    <property type="entry name" value="PyrdxlP-dep_Trfase"/>
</dbReference>
<proteinExistence type="inferred from homology"/>
<dbReference type="SUPFAM" id="SSF53383">
    <property type="entry name" value="PLP-dependent transferases"/>
    <property type="match status" value="1"/>
</dbReference>
<dbReference type="NCBIfam" id="TIGR01814">
    <property type="entry name" value="kynureninase"/>
    <property type="match status" value="1"/>
</dbReference>
<name>A0A077WS69_9FUNG</name>
<dbReference type="PANTHER" id="PTHR14084:SF0">
    <property type="entry name" value="KYNURENINASE"/>
    <property type="match status" value="1"/>
</dbReference>
<feature type="binding site" evidence="4">
    <location>
        <position position="131"/>
    </location>
    <ligand>
        <name>pyridoxal 5'-phosphate</name>
        <dbReference type="ChEBI" id="CHEBI:597326"/>
    </ligand>
</feature>
<evidence type="ECO:0000256" key="2">
    <source>
        <dbReference type="ARBA" id="ARBA00022801"/>
    </source>
</evidence>
<dbReference type="UniPathway" id="UPA00334">
    <property type="reaction ID" value="UER00455"/>
</dbReference>
<dbReference type="GO" id="GO:0097053">
    <property type="term" value="P:L-kynurenine catabolic process"/>
    <property type="evidence" value="ECO:0007669"/>
    <property type="project" value="UniProtKB-UniRule"/>
</dbReference>
<evidence type="ECO:0000313" key="6">
    <source>
        <dbReference type="EMBL" id="CDS09487.1"/>
    </source>
</evidence>
<dbReference type="GO" id="GO:0005737">
    <property type="term" value="C:cytoplasm"/>
    <property type="evidence" value="ECO:0007669"/>
    <property type="project" value="UniProtKB-SubCell"/>
</dbReference>
<feature type="binding site" evidence="4">
    <location>
        <position position="268"/>
    </location>
    <ligand>
        <name>pyridoxal 5'-phosphate</name>
        <dbReference type="ChEBI" id="CHEBI:597326"/>
    </ligand>
</feature>
<sequence>MNDTIANASIQELSSWEFAQKLDAQDPLAKFRDEFAIPPRRSVSGSHPVVESKADLDKPCTYLCGNSLGLMPKRSRELVMQEFDVWADRGVVGHWDHPGHGGWAVIDEPLKEPLGRLVGAKPSEVTPMNTLTANLHAMMASFYKPTKDRFKILIEAKAFPSDHYAVSSQLKLHGYDPEEALIALAPRQGESTLRTEDIIHTIRNDHQIALVMFSGIQYYTGQLFEIEKITRAGHEEGCIVGWDLAHAVGNAPLKLHDWQVDFACWCSYKYLNSGAGGIAGLFVHEKYANDARPRLAGWWGNDKASRFEMKPEFNPSPGASGYQMSNPSILATASLLGSLQVFDAAGFSALRCKSVSLTGYLERLLDTVLGAHQKAGHFSILTPRDPEQRGCQLSLDFPERMMDIFSQLEARGVICDERKPTVIRIAPVPLYNTYTDALRAVLYLKEILDNFFPLSN</sequence>
<dbReference type="Gene3D" id="3.40.640.10">
    <property type="entry name" value="Type I PLP-dependent aspartate aminotransferase-like (Major domain)"/>
    <property type="match status" value="1"/>
</dbReference>
<dbReference type="HAMAP" id="MF_01970">
    <property type="entry name" value="Kynureninase"/>
    <property type="match status" value="1"/>
</dbReference>
<evidence type="ECO:0000256" key="4">
    <source>
        <dbReference type="HAMAP-Rule" id="MF_03017"/>
    </source>
</evidence>
<keyword evidence="4 5" id="KW-0963">Cytoplasm</keyword>
<evidence type="ECO:0000256" key="1">
    <source>
        <dbReference type="ARBA" id="ARBA00022642"/>
    </source>
</evidence>
<accession>A0A077WS69</accession>
<dbReference type="GO" id="GO:0019441">
    <property type="term" value="P:L-tryptophan catabolic process to kynurenine"/>
    <property type="evidence" value="ECO:0007669"/>
    <property type="project" value="TreeGrafter"/>
</dbReference>
<comment type="catalytic activity">
    <reaction evidence="4 5">
        <text>L-kynurenine + H2O = anthranilate + L-alanine + H(+)</text>
        <dbReference type="Rhea" id="RHEA:16813"/>
        <dbReference type="ChEBI" id="CHEBI:15377"/>
        <dbReference type="ChEBI" id="CHEBI:15378"/>
        <dbReference type="ChEBI" id="CHEBI:16567"/>
        <dbReference type="ChEBI" id="CHEBI:57959"/>
        <dbReference type="ChEBI" id="CHEBI:57972"/>
        <dbReference type="EC" id="3.7.1.3"/>
    </reaction>
</comment>
<comment type="catalytic activity">
    <reaction evidence="5">
        <text>3-hydroxy-L-kynurenine + H2O = 3-hydroxyanthranilate + L-alanine + H(+)</text>
        <dbReference type="Rhea" id="RHEA:25143"/>
        <dbReference type="ChEBI" id="CHEBI:15377"/>
        <dbReference type="ChEBI" id="CHEBI:15378"/>
        <dbReference type="ChEBI" id="CHEBI:36559"/>
        <dbReference type="ChEBI" id="CHEBI:57972"/>
        <dbReference type="ChEBI" id="CHEBI:58125"/>
        <dbReference type="EC" id="3.7.1.3"/>
    </reaction>
</comment>
<dbReference type="GO" id="GO:0034354">
    <property type="term" value="P:'de novo' NAD+ biosynthetic process from L-tryptophan"/>
    <property type="evidence" value="ECO:0007669"/>
    <property type="project" value="UniProtKB-UniRule"/>
</dbReference>
<dbReference type="GO" id="GO:0030429">
    <property type="term" value="F:kynureninase activity"/>
    <property type="evidence" value="ECO:0007669"/>
    <property type="project" value="UniProtKB-UniRule"/>
</dbReference>
<feature type="modified residue" description="N6-(pyridoxal phosphate)lysine" evidence="4">
    <location>
        <position position="269"/>
    </location>
</feature>
<dbReference type="InterPro" id="IPR015422">
    <property type="entry name" value="PyrdxlP-dep_Trfase_small"/>
</dbReference>
<gene>
    <name evidence="4" type="primary">BNA5</name>
    <name evidence="6" type="ORF">LRAMOSA10847</name>
</gene>
<dbReference type="UniPathway" id="UPA00253">
    <property type="reaction ID" value="UER00329"/>
</dbReference>
<feature type="binding site" evidence="4">
    <location>
        <position position="243"/>
    </location>
    <ligand>
        <name>pyridoxal 5'-phosphate</name>
        <dbReference type="ChEBI" id="CHEBI:597326"/>
    </ligand>
</feature>
<dbReference type="GO" id="GO:0030170">
    <property type="term" value="F:pyridoxal phosphate binding"/>
    <property type="evidence" value="ECO:0007669"/>
    <property type="project" value="UniProtKB-UniRule"/>
</dbReference>
<keyword evidence="3 4" id="KW-0663">Pyridoxal phosphate</keyword>
<dbReference type="InterPro" id="IPR010111">
    <property type="entry name" value="Kynureninase"/>
</dbReference>
<dbReference type="InterPro" id="IPR015421">
    <property type="entry name" value="PyrdxlP-dep_Trfase_major"/>
</dbReference>
<comment type="subcellular location">
    <subcellularLocation>
        <location evidence="4 5">Cytoplasm</location>
    </subcellularLocation>
</comment>
<dbReference type="EMBL" id="LK023332">
    <property type="protein sequence ID" value="CDS09487.1"/>
    <property type="molecule type" value="Genomic_DNA"/>
</dbReference>
<keyword evidence="2 4" id="KW-0378">Hydrolase</keyword>
<dbReference type="GO" id="GO:0097268">
    <property type="term" value="C:cytoophidium"/>
    <property type="evidence" value="ECO:0007669"/>
    <property type="project" value="EnsemblFungi"/>
</dbReference>
<reference evidence="6" key="1">
    <citation type="journal article" date="2014" name="Genome Announc.">
        <title>De novo whole-genome sequence and genome annotation of Lichtheimia ramosa.</title>
        <authorList>
            <person name="Linde J."/>
            <person name="Schwartze V."/>
            <person name="Binder U."/>
            <person name="Lass-Florl C."/>
            <person name="Voigt K."/>
            <person name="Horn F."/>
        </authorList>
    </citation>
    <scope>NUCLEOTIDE SEQUENCE</scope>
    <source>
        <strain evidence="6">JMRC FSU:6197</strain>
    </source>
</reference>
<comment type="similarity">
    <text evidence="4 5">Belongs to the kynureninase family.</text>
</comment>
<comment type="subunit">
    <text evidence="4 5">Homodimer.</text>
</comment>
<dbReference type="GO" id="GO:0019805">
    <property type="term" value="P:quinolinate biosynthetic process"/>
    <property type="evidence" value="ECO:0007669"/>
    <property type="project" value="UniProtKB-UniRule"/>
</dbReference>
<dbReference type="PIRSF" id="PIRSF038800">
    <property type="entry name" value="KYNU"/>
    <property type="match status" value="1"/>
</dbReference>
<dbReference type="GO" id="GO:0043420">
    <property type="term" value="P:anthranilate metabolic process"/>
    <property type="evidence" value="ECO:0007669"/>
    <property type="project" value="UniProtKB-UniRule"/>
</dbReference>
<comment type="function">
    <text evidence="4 5">Catalyzes the cleavage of L-kynurenine (L-Kyn) and L-3-hydroxykynurenine (L-3OHKyn) into anthranilic acid (AA) and 3-hydroxyanthranilic acid (3-OHAA), respectively.</text>
</comment>
<evidence type="ECO:0000256" key="3">
    <source>
        <dbReference type="ARBA" id="ARBA00022898"/>
    </source>
</evidence>
<evidence type="ECO:0000256" key="5">
    <source>
        <dbReference type="PIRNR" id="PIRNR038800"/>
    </source>
</evidence>
<dbReference type="Pfam" id="PF22580">
    <property type="entry name" value="KYNU_C"/>
    <property type="match status" value="1"/>
</dbReference>
<dbReference type="EC" id="3.7.1.3" evidence="4 5"/>
<dbReference type="PANTHER" id="PTHR14084">
    <property type="entry name" value="KYNURENINASE"/>
    <property type="match status" value="1"/>
</dbReference>
<dbReference type="FunFam" id="3.40.640.10:FF:000031">
    <property type="entry name" value="Kynureninase"/>
    <property type="match status" value="1"/>
</dbReference>
<feature type="binding site" evidence="4">
    <location>
        <position position="298"/>
    </location>
    <ligand>
        <name>pyridoxal 5'-phosphate</name>
        <dbReference type="ChEBI" id="CHEBI:597326"/>
    </ligand>
</feature>
<feature type="binding site" evidence="4">
    <location>
        <begin position="159"/>
        <end position="162"/>
    </location>
    <ligand>
        <name>pyridoxal 5'-phosphate</name>
        <dbReference type="ChEBI" id="CHEBI:597326"/>
    </ligand>
</feature>
<feature type="binding site" evidence="4">
    <location>
        <position position="132"/>
    </location>
    <ligand>
        <name>pyridoxal 5'-phosphate</name>
        <dbReference type="ChEBI" id="CHEBI:597326"/>
    </ligand>
</feature>
<organism evidence="6">
    <name type="scientific">Lichtheimia ramosa</name>
    <dbReference type="NCBI Taxonomy" id="688394"/>
    <lineage>
        <taxon>Eukaryota</taxon>
        <taxon>Fungi</taxon>
        <taxon>Fungi incertae sedis</taxon>
        <taxon>Mucoromycota</taxon>
        <taxon>Mucoromycotina</taxon>
        <taxon>Mucoromycetes</taxon>
        <taxon>Mucorales</taxon>
        <taxon>Lichtheimiaceae</taxon>
        <taxon>Lichtheimia</taxon>
    </lineage>
</organism>
<feature type="binding site" evidence="4">
    <location>
        <position position="326"/>
    </location>
    <ligand>
        <name>pyridoxal 5'-phosphate</name>
        <dbReference type="ChEBI" id="CHEBI:597326"/>
    </ligand>
</feature>
<dbReference type="AlphaFoldDB" id="A0A077WS69"/>